<keyword evidence="3" id="KW-1185">Reference proteome</keyword>
<name>A0A8H4A0C7_GIGMA</name>
<dbReference type="InterPro" id="IPR041698">
    <property type="entry name" value="Methyltransf_25"/>
</dbReference>
<reference evidence="2 3" key="1">
    <citation type="journal article" date="2019" name="Environ. Microbiol.">
        <title>At the nexus of three kingdoms: the genome of the mycorrhizal fungus Gigaspora margarita provides insights into plant, endobacterial and fungal interactions.</title>
        <authorList>
            <person name="Venice F."/>
            <person name="Ghignone S."/>
            <person name="Salvioli di Fossalunga A."/>
            <person name="Amselem J."/>
            <person name="Novero M."/>
            <person name="Xianan X."/>
            <person name="Sedzielewska Toro K."/>
            <person name="Morin E."/>
            <person name="Lipzen A."/>
            <person name="Grigoriev I.V."/>
            <person name="Henrissat B."/>
            <person name="Martin F.M."/>
            <person name="Bonfante P."/>
        </authorList>
    </citation>
    <scope>NUCLEOTIDE SEQUENCE [LARGE SCALE GENOMIC DNA]</scope>
    <source>
        <strain evidence="2 3">BEG34</strain>
    </source>
</reference>
<gene>
    <name evidence="2" type="ORF">F8M41_013495</name>
</gene>
<evidence type="ECO:0000313" key="3">
    <source>
        <dbReference type="Proteomes" id="UP000439903"/>
    </source>
</evidence>
<organism evidence="2 3">
    <name type="scientific">Gigaspora margarita</name>
    <dbReference type="NCBI Taxonomy" id="4874"/>
    <lineage>
        <taxon>Eukaryota</taxon>
        <taxon>Fungi</taxon>
        <taxon>Fungi incertae sedis</taxon>
        <taxon>Mucoromycota</taxon>
        <taxon>Glomeromycotina</taxon>
        <taxon>Glomeromycetes</taxon>
        <taxon>Diversisporales</taxon>
        <taxon>Gigasporaceae</taxon>
        <taxon>Gigaspora</taxon>
    </lineage>
</organism>
<dbReference type="AlphaFoldDB" id="A0A8H4A0C7"/>
<accession>A0A8H4A0C7</accession>
<dbReference type="GO" id="GO:0032259">
    <property type="term" value="P:methylation"/>
    <property type="evidence" value="ECO:0007669"/>
    <property type="project" value="UniProtKB-KW"/>
</dbReference>
<feature type="domain" description="Methyltransferase" evidence="1">
    <location>
        <begin position="75"/>
        <end position="163"/>
    </location>
</feature>
<proteinExistence type="predicted"/>
<sequence>MLIKNNRELKFLTMSHYSQIKEYEKNTNKKFFHSLIKDLDEFININFYAHQAFEHAFNGSIGAPVHEKLRNGAKVLEFGCGTGVWTTEVAAEYPNSKFYAIDFTTQNSINDNITFISYDIHQVLPFPDNEFDYVFSRNKTDFFTKNNFQGFLFEVFRVLKPGGWLEIGHTLFVDVSNLGPAYIKMDAAYISWHKERGIDFDLITHFEDYLQMTGKAEFISSQIVKIPIGGDGLGEFYSEAATYFVKLMKEFLAPYMGVSFEEYDRLASEIGDEIIDKRGEIYSEQKRVFARKKVMKILKES</sequence>
<dbReference type="PANTHER" id="PTHR43591">
    <property type="entry name" value="METHYLTRANSFERASE"/>
    <property type="match status" value="1"/>
</dbReference>
<dbReference type="SUPFAM" id="SSF53335">
    <property type="entry name" value="S-adenosyl-L-methionine-dependent methyltransferases"/>
    <property type="match status" value="1"/>
</dbReference>
<dbReference type="EMBL" id="WTPW01002744">
    <property type="protein sequence ID" value="KAF0367636.1"/>
    <property type="molecule type" value="Genomic_DNA"/>
</dbReference>
<dbReference type="Pfam" id="PF13649">
    <property type="entry name" value="Methyltransf_25"/>
    <property type="match status" value="1"/>
</dbReference>
<evidence type="ECO:0000313" key="2">
    <source>
        <dbReference type="EMBL" id="KAF0367636.1"/>
    </source>
</evidence>
<dbReference type="OrthoDB" id="2363476at2759"/>
<dbReference type="InterPro" id="IPR029063">
    <property type="entry name" value="SAM-dependent_MTases_sf"/>
</dbReference>
<dbReference type="Gene3D" id="3.40.50.150">
    <property type="entry name" value="Vaccinia Virus protein VP39"/>
    <property type="match status" value="1"/>
</dbReference>
<protein>
    <submittedName>
        <fullName evidence="2">S-adenosyl-L-methionine-dependent methyltransferase</fullName>
    </submittedName>
</protein>
<evidence type="ECO:0000259" key="1">
    <source>
        <dbReference type="Pfam" id="PF13649"/>
    </source>
</evidence>
<keyword evidence="2" id="KW-0808">Transferase</keyword>
<dbReference type="PANTHER" id="PTHR43591:SF24">
    <property type="entry name" value="2-METHOXY-6-POLYPRENYL-1,4-BENZOQUINOL METHYLASE, MITOCHONDRIAL"/>
    <property type="match status" value="1"/>
</dbReference>
<dbReference type="CDD" id="cd02440">
    <property type="entry name" value="AdoMet_MTases"/>
    <property type="match status" value="1"/>
</dbReference>
<dbReference type="GO" id="GO:0008168">
    <property type="term" value="F:methyltransferase activity"/>
    <property type="evidence" value="ECO:0007669"/>
    <property type="project" value="UniProtKB-KW"/>
</dbReference>
<keyword evidence="2" id="KW-0489">Methyltransferase</keyword>
<dbReference type="Proteomes" id="UP000439903">
    <property type="component" value="Unassembled WGS sequence"/>
</dbReference>
<comment type="caution">
    <text evidence="2">The sequence shown here is derived from an EMBL/GenBank/DDBJ whole genome shotgun (WGS) entry which is preliminary data.</text>
</comment>